<keyword evidence="4" id="KW-0997">Cell inner membrane</keyword>
<protein>
    <recommendedName>
        <fullName evidence="10">Tripartite ATP-independent periplasmic transporters DctQ component domain-containing protein</fullName>
    </recommendedName>
</protein>
<evidence type="ECO:0000256" key="3">
    <source>
        <dbReference type="ARBA" id="ARBA00022475"/>
    </source>
</evidence>
<evidence type="ECO:0000256" key="9">
    <source>
        <dbReference type="SAM" id="Phobius"/>
    </source>
</evidence>
<keyword evidence="2" id="KW-0813">Transport</keyword>
<accession>A0A1Y1RU28</accession>
<comment type="subcellular location">
    <subcellularLocation>
        <location evidence="1">Cell inner membrane</location>
        <topology evidence="1">Multi-pass membrane protein</topology>
    </subcellularLocation>
</comment>
<keyword evidence="7 9" id="KW-0472">Membrane</keyword>
<comment type="similarity">
    <text evidence="8">Belongs to the TRAP transporter small permease family.</text>
</comment>
<dbReference type="EMBL" id="MWQY01000035">
    <property type="protein sequence ID" value="ORC30239.1"/>
    <property type="molecule type" value="Genomic_DNA"/>
</dbReference>
<feature type="transmembrane region" description="Helical" evidence="9">
    <location>
        <begin position="129"/>
        <end position="153"/>
    </location>
</feature>
<dbReference type="OrthoDB" id="371384at2"/>
<evidence type="ECO:0000256" key="6">
    <source>
        <dbReference type="ARBA" id="ARBA00022989"/>
    </source>
</evidence>
<keyword evidence="5 9" id="KW-0812">Transmembrane</keyword>
<feature type="transmembrane region" description="Helical" evidence="9">
    <location>
        <begin position="15"/>
        <end position="37"/>
    </location>
</feature>
<dbReference type="PANTHER" id="PTHR35011:SF5">
    <property type="entry name" value="SIALIC ACID TRAP TRANSPORTER SMALL PERMEASE PROTEIN SIAQ"/>
    <property type="match status" value="1"/>
</dbReference>
<dbReference type="Proteomes" id="UP000192343">
    <property type="component" value="Unassembled WGS sequence"/>
</dbReference>
<evidence type="ECO:0000256" key="8">
    <source>
        <dbReference type="ARBA" id="ARBA00038436"/>
    </source>
</evidence>
<feature type="transmembrane region" description="Helical" evidence="9">
    <location>
        <begin position="87"/>
        <end position="109"/>
    </location>
</feature>
<name>A0A1Y1RU28_9SPIO</name>
<sequence>MNKFIDKLEKIQRTFGSIMLVGLLIVVSLQVISRFIIKSPIQWTEEGSRFIFFWVALMGACVSVKTKKHFTIAVYEPGNFRNPLVRLVAELIPDVIVLGFCVLLTWYGWEYFTSGFTRRGIEVPLQMSWVYAALPVSGVTMALYTINSILITIRNSRKSGEQ</sequence>
<organism evidence="11 12">
    <name type="scientific">Marispirochaeta aestuarii</name>
    <dbReference type="NCBI Taxonomy" id="1963862"/>
    <lineage>
        <taxon>Bacteria</taxon>
        <taxon>Pseudomonadati</taxon>
        <taxon>Spirochaetota</taxon>
        <taxon>Spirochaetia</taxon>
        <taxon>Spirochaetales</taxon>
        <taxon>Spirochaetaceae</taxon>
        <taxon>Marispirochaeta</taxon>
    </lineage>
</organism>
<evidence type="ECO:0000256" key="1">
    <source>
        <dbReference type="ARBA" id="ARBA00004429"/>
    </source>
</evidence>
<evidence type="ECO:0000313" key="12">
    <source>
        <dbReference type="Proteomes" id="UP000192343"/>
    </source>
</evidence>
<dbReference type="GO" id="GO:0022857">
    <property type="term" value="F:transmembrane transporter activity"/>
    <property type="evidence" value="ECO:0007669"/>
    <property type="project" value="TreeGrafter"/>
</dbReference>
<dbReference type="GO" id="GO:0005886">
    <property type="term" value="C:plasma membrane"/>
    <property type="evidence" value="ECO:0007669"/>
    <property type="project" value="UniProtKB-SubCell"/>
</dbReference>
<evidence type="ECO:0000259" key="10">
    <source>
        <dbReference type="Pfam" id="PF04290"/>
    </source>
</evidence>
<dbReference type="InterPro" id="IPR007387">
    <property type="entry name" value="TRAP_DctQ"/>
</dbReference>
<dbReference type="InterPro" id="IPR055348">
    <property type="entry name" value="DctQ"/>
</dbReference>
<gene>
    <name evidence="11" type="ORF">B4O97_18485</name>
</gene>
<dbReference type="AlphaFoldDB" id="A0A1Y1RU28"/>
<feature type="transmembrane region" description="Helical" evidence="9">
    <location>
        <begin position="49"/>
        <end position="66"/>
    </location>
</feature>
<evidence type="ECO:0000256" key="2">
    <source>
        <dbReference type="ARBA" id="ARBA00022448"/>
    </source>
</evidence>
<keyword evidence="12" id="KW-1185">Reference proteome</keyword>
<dbReference type="PANTHER" id="PTHR35011">
    <property type="entry name" value="2,3-DIKETO-L-GULONATE TRAP TRANSPORTER SMALL PERMEASE PROTEIN YIAM"/>
    <property type="match status" value="1"/>
</dbReference>
<comment type="caution">
    <text evidence="11">The sequence shown here is derived from an EMBL/GenBank/DDBJ whole genome shotgun (WGS) entry which is preliminary data.</text>
</comment>
<reference evidence="11 12" key="1">
    <citation type="submission" date="2017-03" db="EMBL/GenBank/DDBJ databases">
        <title>Draft Genome sequence of Marispirochaeta sp. strain JC444.</title>
        <authorList>
            <person name="Shivani Y."/>
            <person name="Subhash Y."/>
            <person name="Sasikala C."/>
            <person name="Ramana C."/>
        </authorList>
    </citation>
    <scope>NUCLEOTIDE SEQUENCE [LARGE SCALE GENOMIC DNA]</scope>
    <source>
        <strain evidence="11 12">JC444</strain>
    </source>
</reference>
<evidence type="ECO:0000256" key="4">
    <source>
        <dbReference type="ARBA" id="ARBA00022519"/>
    </source>
</evidence>
<dbReference type="RefSeq" id="WP_083053003.1">
    <property type="nucleotide sequence ID" value="NZ_CAXXQO010000003.1"/>
</dbReference>
<keyword evidence="3" id="KW-1003">Cell membrane</keyword>
<keyword evidence="6 9" id="KW-1133">Transmembrane helix</keyword>
<feature type="domain" description="Tripartite ATP-independent periplasmic transporters DctQ component" evidence="10">
    <location>
        <begin position="24"/>
        <end position="152"/>
    </location>
</feature>
<dbReference type="Pfam" id="PF04290">
    <property type="entry name" value="DctQ"/>
    <property type="match status" value="1"/>
</dbReference>
<proteinExistence type="inferred from homology"/>
<evidence type="ECO:0000256" key="7">
    <source>
        <dbReference type="ARBA" id="ARBA00023136"/>
    </source>
</evidence>
<dbReference type="GO" id="GO:0015740">
    <property type="term" value="P:C4-dicarboxylate transport"/>
    <property type="evidence" value="ECO:0007669"/>
    <property type="project" value="TreeGrafter"/>
</dbReference>
<evidence type="ECO:0000313" key="11">
    <source>
        <dbReference type="EMBL" id="ORC30239.1"/>
    </source>
</evidence>
<dbReference type="STRING" id="1963862.B4O97_18485"/>
<evidence type="ECO:0000256" key="5">
    <source>
        <dbReference type="ARBA" id="ARBA00022692"/>
    </source>
</evidence>